<gene>
    <name evidence="5" type="ORF">Sjap_017678</name>
</gene>
<dbReference type="InterPro" id="IPR046848">
    <property type="entry name" value="E_motif"/>
</dbReference>
<proteinExistence type="inferred from homology"/>
<dbReference type="GO" id="GO:0009451">
    <property type="term" value="P:RNA modification"/>
    <property type="evidence" value="ECO:0007669"/>
    <property type="project" value="InterPro"/>
</dbReference>
<feature type="repeat" description="PPR" evidence="3">
    <location>
        <begin position="214"/>
        <end position="248"/>
    </location>
</feature>
<dbReference type="AlphaFoldDB" id="A0AAP0I6L7"/>
<dbReference type="Pfam" id="PF20430">
    <property type="entry name" value="Eplus_motif"/>
    <property type="match status" value="1"/>
</dbReference>
<dbReference type="Gene3D" id="1.25.40.10">
    <property type="entry name" value="Tetratricopeptide repeat domain"/>
    <property type="match status" value="4"/>
</dbReference>
<dbReference type="FunFam" id="1.25.40.10:FF:000470">
    <property type="entry name" value="Pentatricopeptide repeat-containing protein At5g66520"/>
    <property type="match status" value="1"/>
</dbReference>
<dbReference type="InterPro" id="IPR046849">
    <property type="entry name" value="E2_motif"/>
</dbReference>
<dbReference type="Pfam" id="PF20431">
    <property type="entry name" value="E_motif"/>
    <property type="match status" value="1"/>
</dbReference>
<feature type="domain" description="DYW" evidence="4">
    <location>
        <begin position="562"/>
        <end position="655"/>
    </location>
</feature>
<dbReference type="GO" id="GO:0008270">
    <property type="term" value="F:zinc ion binding"/>
    <property type="evidence" value="ECO:0007669"/>
    <property type="project" value="InterPro"/>
</dbReference>
<reference evidence="5 6" key="1">
    <citation type="submission" date="2024-01" db="EMBL/GenBank/DDBJ databases">
        <title>Genome assemblies of Stephania.</title>
        <authorList>
            <person name="Yang L."/>
        </authorList>
    </citation>
    <scope>NUCLEOTIDE SEQUENCE [LARGE SCALE GENOMIC DNA]</scope>
    <source>
        <strain evidence="5">QJT</strain>
        <tissue evidence="5">Leaf</tissue>
    </source>
</reference>
<accession>A0AAP0I6L7</accession>
<organism evidence="5 6">
    <name type="scientific">Stephania japonica</name>
    <dbReference type="NCBI Taxonomy" id="461633"/>
    <lineage>
        <taxon>Eukaryota</taxon>
        <taxon>Viridiplantae</taxon>
        <taxon>Streptophyta</taxon>
        <taxon>Embryophyta</taxon>
        <taxon>Tracheophyta</taxon>
        <taxon>Spermatophyta</taxon>
        <taxon>Magnoliopsida</taxon>
        <taxon>Ranunculales</taxon>
        <taxon>Menispermaceae</taxon>
        <taxon>Menispermoideae</taxon>
        <taxon>Cissampelideae</taxon>
        <taxon>Stephania</taxon>
    </lineage>
</organism>
<comment type="similarity">
    <text evidence="1">Belongs to the PPR family. PCMP-H subfamily.</text>
</comment>
<evidence type="ECO:0000256" key="3">
    <source>
        <dbReference type="PROSITE-ProRule" id="PRU00708"/>
    </source>
</evidence>
<dbReference type="EMBL" id="JBBNAE010000007">
    <property type="protein sequence ID" value="KAK9109618.1"/>
    <property type="molecule type" value="Genomic_DNA"/>
</dbReference>
<dbReference type="FunFam" id="1.25.40.10:FF:000690">
    <property type="entry name" value="Pentatricopeptide repeat-containing protein"/>
    <property type="match status" value="1"/>
</dbReference>
<comment type="caution">
    <text evidence="5">The sequence shown here is derived from an EMBL/GenBank/DDBJ whole genome shotgun (WGS) entry which is preliminary data.</text>
</comment>
<evidence type="ECO:0000256" key="1">
    <source>
        <dbReference type="ARBA" id="ARBA00006643"/>
    </source>
</evidence>
<dbReference type="PANTHER" id="PTHR47926">
    <property type="entry name" value="PENTATRICOPEPTIDE REPEAT-CONTAINING PROTEIN"/>
    <property type="match status" value="1"/>
</dbReference>
<dbReference type="Pfam" id="PF01535">
    <property type="entry name" value="PPR"/>
    <property type="match status" value="4"/>
</dbReference>
<evidence type="ECO:0000259" key="4">
    <source>
        <dbReference type="Pfam" id="PF14432"/>
    </source>
</evidence>
<dbReference type="Proteomes" id="UP001417504">
    <property type="component" value="Unassembled WGS sequence"/>
</dbReference>
<dbReference type="InterPro" id="IPR046960">
    <property type="entry name" value="PPR_At4g14850-like_plant"/>
</dbReference>
<dbReference type="GO" id="GO:0003729">
    <property type="term" value="F:mRNA binding"/>
    <property type="evidence" value="ECO:0007669"/>
    <property type="project" value="UniProtKB-ARBA"/>
</dbReference>
<protein>
    <recommendedName>
        <fullName evidence="4">DYW domain-containing protein</fullName>
    </recommendedName>
</protein>
<keyword evidence="2" id="KW-0677">Repeat</keyword>
<sequence length="655" mass="73534">MVGCKLAQQSSHSKSNSLKMKRYYCTFLTASKPKTPPKSNSNLLAVLDSCNSIVQIKQAHVQFITTGLISRPIPATKLLKLISLSSFASLPYAHQLFDQIPSPDLFIYNTMIKAYSLATSIRYSSPRNSLVIFRQMIRNADVSPNQYTLVFVLKACCCCGDGLGVWAGKQVHVCAVKLGLECNVFVGNVLIKMYGDCGVIDDARKVFEGNSERDLYSWNTMLSGYVDNGDLDRAKRLFDEMEERNVVSWSIVVAGFVQVGGFLEALELFNKMLHIGALPNEFTLVSALTACANLLALDQGRWIHAYIERCRMKMNERLLASLIDMYAKCGEIEFASKVFYDADNLKQEIWPWNAMISGFAMHGHSKEAIDVFEQMKLVNIVPNGITFVSLLSACSHGKLVVEGRKYFESMPSSYGVEPEIEHYGCLVDLLGRAGLLKEAEEMILTMPLSPDTIIWGALLAACRIHRDNEMGDRVGKVIRELDPDHSCHILLANMYSSSGRWNEAKIVRERAGIVGMKKIPGCSSIELHGMIHQFLVGDRSHPQTKHIYMLLDEMAAKLKSAGYVPETEEVLLDIDDEEDKETALSRHSEKLAIAFGLINTQPGTTIRIMKNLRVCGDCHQVTKHISKVYDREIIVRDRVRFHHFKDGQCSCKDYW</sequence>
<dbReference type="Pfam" id="PF13041">
    <property type="entry name" value="PPR_2"/>
    <property type="match status" value="1"/>
</dbReference>
<dbReference type="Pfam" id="PF14432">
    <property type="entry name" value="DYW_deaminase"/>
    <property type="match status" value="1"/>
</dbReference>
<name>A0AAP0I6L7_9MAGN</name>
<dbReference type="InterPro" id="IPR002885">
    <property type="entry name" value="PPR_rpt"/>
</dbReference>
<dbReference type="NCBIfam" id="TIGR00756">
    <property type="entry name" value="PPR"/>
    <property type="match status" value="2"/>
</dbReference>
<dbReference type="InterPro" id="IPR011990">
    <property type="entry name" value="TPR-like_helical_dom_sf"/>
</dbReference>
<feature type="repeat" description="PPR" evidence="3">
    <location>
        <begin position="348"/>
        <end position="382"/>
    </location>
</feature>
<evidence type="ECO:0000256" key="2">
    <source>
        <dbReference type="ARBA" id="ARBA00022737"/>
    </source>
</evidence>
<dbReference type="InterPro" id="IPR032867">
    <property type="entry name" value="DYW_dom"/>
</dbReference>
<evidence type="ECO:0000313" key="5">
    <source>
        <dbReference type="EMBL" id="KAK9109618.1"/>
    </source>
</evidence>
<keyword evidence="6" id="KW-1185">Reference proteome</keyword>
<dbReference type="PANTHER" id="PTHR47926:SF436">
    <property type="entry name" value="PENTATRICOPEPTIDE REPEAT-CONTAINING PROTEIN ELI1, CHLOROPLASTIC-LIKE ISOFORM X2"/>
    <property type="match status" value="1"/>
</dbReference>
<dbReference type="PROSITE" id="PS51375">
    <property type="entry name" value="PPR"/>
    <property type="match status" value="2"/>
</dbReference>
<evidence type="ECO:0000313" key="6">
    <source>
        <dbReference type="Proteomes" id="UP001417504"/>
    </source>
</evidence>